<protein>
    <submittedName>
        <fullName evidence="2">Uncharacterized protein</fullName>
    </submittedName>
</protein>
<feature type="transmembrane region" description="Helical" evidence="1">
    <location>
        <begin position="56"/>
        <end position="79"/>
    </location>
</feature>
<proteinExistence type="predicted"/>
<name>A0A016X2H7_9BILA</name>
<keyword evidence="1" id="KW-1133">Transmembrane helix</keyword>
<dbReference type="EMBL" id="JARK01000008">
    <property type="protein sequence ID" value="EYC46095.1"/>
    <property type="molecule type" value="Genomic_DNA"/>
</dbReference>
<dbReference type="OrthoDB" id="5864847at2759"/>
<dbReference type="AlphaFoldDB" id="A0A016X2H7"/>
<gene>
    <name evidence="2" type="primary">Acey_s0408.g926</name>
    <name evidence="2" type="ORF">Y032_0408g926</name>
</gene>
<keyword evidence="1" id="KW-0472">Membrane</keyword>
<comment type="caution">
    <text evidence="2">The sequence shown here is derived from an EMBL/GenBank/DDBJ whole genome shotgun (WGS) entry which is preliminary data.</text>
</comment>
<evidence type="ECO:0000313" key="2">
    <source>
        <dbReference type="EMBL" id="EYC46095.1"/>
    </source>
</evidence>
<dbReference type="Proteomes" id="UP000024635">
    <property type="component" value="Unassembled WGS sequence"/>
</dbReference>
<organism evidence="2 3">
    <name type="scientific">Ancylostoma ceylanicum</name>
    <dbReference type="NCBI Taxonomy" id="53326"/>
    <lineage>
        <taxon>Eukaryota</taxon>
        <taxon>Metazoa</taxon>
        <taxon>Ecdysozoa</taxon>
        <taxon>Nematoda</taxon>
        <taxon>Chromadorea</taxon>
        <taxon>Rhabditida</taxon>
        <taxon>Rhabditina</taxon>
        <taxon>Rhabditomorpha</taxon>
        <taxon>Strongyloidea</taxon>
        <taxon>Ancylostomatidae</taxon>
        <taxon>Ancylostomatinae</taxon>
        <taxon>Ancylostoma</taxon>
    </lineage>
</organism>
<accession>A0A016X2H7</accession>
<sequence length="84" mass="9230">MCHFRISGQHSNRVCIGSASKAHNFSQGTALFCTTTFQYITLALINSKGEPYRRPIFYNAPLCITLCVVTVVGSSSFAFSSFLL</sequence>
<reference evidence="3" key="1">
    <citation type="journal article" date="2015" name="Nat. Genet.">
        <title>The genome and transcriptome of the zoonotic hookworm Ancylostoma ceylanicum identify infection-specific gene families.</title>
        <authorList>
            <person name="Schwarz E.M."/>
            <person name="Hu Y."/>
            <person name="Antoshechkin I."/>
            <person name="Miller M.M."/>
            <person name="Sternberg P.W."/>
            <person name="Aroian R.V."/>
        </authorList>
    </citation>
    <scope>NUCLEOTIDE SEQUENCE</scope>
    <source>
        <strain evidence="3">HY135</strain>
    </source>
</reference>
<keyword evidence="1" id="KW-0812">Transmembrane</keyword>
<dbReference type="STRING" id="53326.A0A016X2H7"/>
<evidence type="ECO:0000256" key="1">
    <source>
        <dbReference type="SAM" id="Phobius"/>
    </source>
</evidence>
<keyword evidence="3" id="KW-1185">Reference proteome</keyword>
<evidence type="ECO:0000313" key="3">
    <source>
        <dbReference type="Proteomes" id="UP000024635"/>
    </source>
</evidence>